<protein>
    <submittedName>
        <fullName evidence="7">TGF_beta domain-containing protein</fullName>
    </submittedName>
</protein>
<comment type="similarity">
    <text evidence="2 4">Belongs to the TGF-beta family.</text>
</comment>
<accession>V9PPD4</accession>
<evidence type="ECO:0000313" key="7">
    <source>
        <dbReference type="EMBL" id="AHA51439.1"/>
    </source>
</evidence>
<dbReference type="GO" id="GO:0008083">
    <property type="term" value="F:growth factor activity"/>
    <property type="evidence" value="ECO:0007669"/>
    <property type="project" value="UniProtKB-KW"/>
</dbReference>
<keyword evidence="3" id="KW-0964">Secreted</keyword>
<feature type="non-terminal residue" evidence="7">
    <location>
        <position position="164"/>
    </location>
</feature>
<evidence type="ECO:0000259" key="6">
    <source>
        <dbReference type="PROSITE" id="PS51362"/>
    </source>
</evidence>
<evidence type="ECO:0000256" key="1">
    <source>
        <dbReference type="ARBA" id="ARBA00004613"/>
    </source>
</evidence>
<dbReference type="GO" id="GO:0005125">
    <property type="term" value="F:cytokine activity"/>
    <property type="evidence" value="ECO:0007669"/>
    <property type="project" value="TreeGrafter"/>
</dbReference>
<name>V9PPD4_THAIN</name>
<dbReference type="CDD" id="cd13756">
    <property type="entry name" value="TGF_beta_BMPs_GDFs"/>
    <property type="match status" value="1"/>
</dbReference>
<comment type="subcellular location">
    <subcellularLocation>
        <location evidence="1">Secreted</location>
    </subcellularLocation>
</comment>
<dbReference type="EMBL" id="KF317507">
    <property type="protein sequence ID" value="AHA51439.1"/>
    <property type="molecule type" value="mRNA"/>
</dbReference>
<proteinExistence type="evidence at transcript level"/>
<reference evidence="7" key="1">
    <citation type="journal article" date="2013" name="Science">
        <title>The genome of the ctenophore Mnemiopsis leidyi and its implications for cell type evolution.</title>
        <authorList>
            <consortium name="NISC Comparative Sequencing Program"/>
            <person name="Ryan J.F."/>
            <person name="Pang K."/>
            <person name="Schnitzler C.E."/>
            <person name="Nguyen A.D."/>
            <person name="Moreland R.T."/>
            <person name="Simmons D.K."/>
            <person name="Koch B.J."/>
            <person name="Francis W.R."/>
            <person name="Havlak P."/>
            <person name="Smith S.A."/>
            <person name="Putnam N.H."/>
            <person name="Haddock S.H."/>
            <person name="Dunn C.W."/>
            <person name="Wolfsberg T.G."/>
            <person name="Mullikin J.C."/>
            <person name="Martindale M.Q."/>
            <person name="Baxevanis A.D."/>
        </authorList>
    </citation>
    <scope>NUCLEOTIDE SEQUENCE</scope>
    <source>
        <strain evidence="7">33191</strain>
    </source>
</reference>
<sequence length="164" mass="18528">LLEEPSSVEKVLGVPMSDPGPNSKPEREGVVAKKATNRRRRRRGVDDNMTSDEVSQHNHRCVKMNLRHTFSDAERIIFPWQLNIYQCVGQCSRSKASKGTCHSSYTSDSYTKHTSFKDKLSMRNDPNNLSQNCCVPIEYSDATVVTYDNEIKIVKDAIVKNCGC</sequence>
<dbReference type="SUPFAM" id="SSF57501">
    <property type="entry name" value="Cystine-knot cytokines"/>
    <property type="match status" value="1"/>
</dbReference>
<feature type="non-terminal residue" evidence="7">
    <location>
        <position position="1"/>
    </location>
</feature>
<dbReference type="PANTHER" id="PTHR11848">
    <property type="entry name" value="TGF-BETA FAMILY"/>
    <property type="match status" value="1"/>
</dbReference>
<keyword evidence="4" id="KW-0339">Growth factor</keyword>
<dbReference type="SMART" id="SM00204">
    <property type="entry name" value="TGFB"/>
    <property type="match status" value="1"/>
</dbReference>
<evidence type="ECO:0000256" key="5">
    <source>
        <dbReference type="SAM" id="MobiDB-lite"/>
    </source>
</evidence>
<dbReference type="InterPro" id="IPR001839">
    <property type="entry name" value="TGF-b_C"/>
</dbReference>
<dbReference type="PROSITE" id="PS51362">
    <property type="entry name" value="TGF_BETA_2"/>
    <property type="match status" value="1"/>
</dbReference>
<dbReference type="GO" id="GO:0005615">
    <property type="term" value="C:extracellular space"/>
    <property type="evidence" value="ECO:0007669"/>
    <property type="project" value="TreeGrafter"/>
</dbReference>
<evidence type="ECO:0000256" key="3">
    <source>
        <dbReference type="ARBA" id="ARBA00022525"/>
    </source>
</evidence>
<feature type="region of interest" description="Disordered" evidence="5">
    <location>
        <begin position="1"/>
        <end position="56"/>
    </location>
</feature>
<evidence type="ECO:0000256" key="4">
    <source>
        <dbReference type="RuleBase" id="RU000354"/>
    </source>
</evidence>
<dbReference type="Gene3D" id="2.10.90.10">
    <property type="entry name" value="Cystine-knot cytokines"/>
    <property type="match status" value="1"/>
</dbReference>
<dbReference type="InterPro" id="IPR015615">
    <property type="entry name" value="TGF-beta-rel"/>
</dbReference>
<reference evidence="7" key="2">
    <citation type="submission" date="2016-09" db="EMBL/GenBank/DDBJ databases">
        <authorList>
            <person name="Capua I."/>
            <person name="De Benedictis P."/>
            <person name="Joannis T."/>
            <person name="Lombin L.H."/>
            <person name="Cattoli G."/>
        </authorList>
    </citation>
    <scope>NUCLEOTIDE SEQUENCE</scope>
    <source>
        <strain evidence="7">33191</strain>
    </source>
</reference>
<dbReference type="AlphaFoldDB" id="V9PPD4"/>
<evidence type="ECO:0000256" key="2">
    <source>
        <dbReference type="ARBA" id="ARBA00006656"/>
    </source>
</evidence>
<dbReference type="Pfam" id="PF00019">
    <property type="entry name" value="TGF_beta"/>
    <property type="match status" value="1"/>
</dbReference>
<organism evidence="7">
    <name type="scientific">Thalassocalyce inconstans</name>
    <name type="common">Comb jelly</name>
    <dbReference type="NCBI Taxonomy" id="140487"/>
    <lineage>
        <taxon>Eukaryota</taxon>
        <taxon>Metazoa</taxon>
        <taxon>Ctenophora</taxon>
        <taxon>Tentaculata</taxon>
        <taxon>Thalassocalycida</taxon>
        <taxon>Thalassocalycidae</taxon>
        <taxon>Thalassocalyce</taxon>
    </lineage>
</organism>
<dbReference type="InterPro" id="IPR029034">
    <property type="entry name" value="Cystine-knot_cytokine"/>
</dbReference>
<feature type="domain" description="TGF-beta family profile" evidence="6">
    <location>
        <begin position="40"/>
        <end position="164"/>
    </location>
</feature>